<dbReference type="InterPro" id="IPR046341">
    <property type="entry name" value="SET_dom_sf"/>
</dbReference>
<dbReference type="InterPro" id="IPR001214">
    <property type="entry name" value="SET_dom"/>
</dbReference>
<dbReference type="AlphaFoldDB" id="A0A837HS19"/>
<feature type="domain" description="SET" evidence="1">
    <location>
        <begin position="13"/>
        <end position="61"/>
    </location>
</feature>
<protein>
    <recommendedName>
        <fullName evidence="1">SET domain-containing protein</fullName>
    </recommendedName>
</protein>
<dbReference type="EMBL" id="LBWL01000029">
    <property type="protein sequence ID" value="KKR07236.1"/>
    <property type="molecule type" value="Genomic_DNA"/>
</dbReference>
<evidence type="ECO:0000313" key="2">
    <source>
        <dbReference type="EMBL" id="KKR07236.1"/>
    </source>
</evidence>
<evidence type="ECO:0000259" key="1">
    <source>
        <dbReference type="Pfam" id="PF00856"/>
    </source>
</evidence>
<accession>A0A837HS19</accession>
<name>A0A837HS19_9BACT</name>
<organism evidence="2 3">
    <name type="scientific">Candidatus Yanofskybacteria bacterium GW2011_GWD1_39_16</name>
    <dbReference type="NCBI Taxonomy" id="1619030"/>
    <lineage>
        <taxon>Bacteria</taxon>
        <taxon>Candidatus Yanofskyibacteriota</taxon>
    </lineage>
</organism>
<dbReference type="Gene3D" id="2.170.270.10">
    <property type="entry name" value="SET domain"/>
    <property type="match status" value="1"/>
</dbReference>
<gene>
    <name evidence="2" type="ORF">UT35_C0029G0004</name>
</gene>
<proteinExistence type="predicted"/>
<dbReference type="SUPFAM" id="SSF82199">
    <property type="entry name" value="SET domain"/>
    <property type="match status" value="1"/>
</dbReference>
<comment type="caution">
    <text evidence="2">The sequence shown here is derived from an EMBL/GenBank/DDBJ whole genome shotgun (WGS) entry which is preliminary data.</text>
</comment>
<sequence>MIHDFYVHKGGYYYVSYNGLDLNDISFFVNHSKKPNLITNDGETFITIKEIVAGEELTIDYETYEEPSV</sequence>
<evidence type="ECO:0000313" key="3">
    <source>
        <dbReference type="Proteomes" id="UP000033996"/>
    </source>
</evidence>
<reference evidence="2 3" key="1">
    <citation type="journal article" date="2015" name="Nature">
        <title>rRNA introns, odd ribosomes, and small enigmatic genomes across a large radiation of phyla.</title>
        <authorList>
            <person name="Brown C.T."/>
            <person name="Hug L.A."/>
            <person name="Thomas B.C."/>
            <person name="Sharon I."/>
            <person name="Castelle C.J."/>
            <person name="Singh A."/>
            <person name="Wilkins M.J."/>
            <person name="Williams K.H."/>
            <person name="Banfield J.F."/>
        </authorList>
    </citation>
    <scope>NUCLEOTIDE SEQUENCE [LARGE SCALE GENOMIC DNA]</scope>
</reference>
<dbReference type="Pfam" id="PF00856">
    <property type="entry name" value="SET"/>
    <property type="match status" value="1"/>
</dbReference>
<dbReference type="Proteomes" id="UP000033996">
    <property type="component" value="Unassembled WGS sequence"/>
</dbReference>